<proteinExistence type="predicted"/>
<dbReference type="RefSeq" id="WP_152124501.1">
    <property type="nucleotide sequence ID" value="NZ_WELI01000004.1"/>
</dbReference>
<dbReference type="SUPFAM" id="SSF52833">
    <property type="entry name" value="Thioredoxin-like"/>
    <property type="match status" value="1"/>
</dbReference>
<reference evidence="1 2" key="1">
    <citation type="submission" date="2019-10" db="EMBL/GenBank/DDBJ databases">
        <title>Rudanella paleaurantiibacter sp. nov., isolated from sludge.</title>
        <authorList>
            <person name="Xu S.Q."/>
        </authorList>
    </citation>
    <scope>NUCLEOTIDE SEQUENCE [LARGE SCALE GENOMIC DNA]</scope>
    <source>
        <strain evidence="1 2">HX-22-17</strain>
    </source>
</reference>
<protein>
    <submittedName>
        <fullName evidence="1">Thioredoxin</fullName>
    </submittedName>
</protein>
<keyword evidence="2" id="KW-1185">Reference proteome</keyword>
<dbReference type="CDD" id="cd02947">
    <property type="entry name" value="TRX_family"/>
    <property type="match status" value="1"/>
</dbReference>
<comment type="caution">
    <text evidence="1">The sequence shown here is derived from an EMBL/GenBank/DDBJ whole genome shotgun (WGS) entry which is preliminary data.</text>
</comment>
<gene>
    <name evidence="1" type="ORF">F5984_11895</name>
</gene>
<dbReference type="AlphaFoldDB" id="A0A7J5TZL7"/>
<evidence type="ECO:0000313" key="1">
    <source>
        <dbReference type="EMBL" id="KAB7730841.1"/>
    </source>
</evidence>
<dbReference type="Gene3D" id="3.40.30.10">
    <property type="entry name" value="Glutaredoxin"/>
    <property type="match status" value="1"/>
</dbReference>
<dbReference type="EMBL" id="WELI01000004">
    <property type="protein sequence ID" value="KAB7730841.1"/>
    <property type="molecule type" value="Genomic_DNA"/>
</dbReference>
<evidence type="ECO:0000313" key="2">
    <source>
        <dbReference type="Proteomes" id="UP000488299"/>
    </source>
</evidence>
<dbReference type="InterPro" id="IPR036249">
    <property type="entry name" value="Thioredoxin-like_sf"/>
</dbReference>
<accession>A0A7J5TZL7</accession>
<dbReference type="Proteomes" id="UP000488299">
    <property type="component" value="Unassembled WGS sequence"/>
</dbReference>
<organism evidence="1 2">
    <name type="scientific">Rudanella paleaurantiibacter</name>
    <dbReference type="NCBI Taxonomy" id="2614655"/>
    <lineage>
        <taxon>Bacteria</taxon>
        <taxon>Pseudomonadati</taxon>
        <taxon>Bacteroidota</taxon>
        <taxon>Cytophagia</taxon>
        <taxon>Cytophagales</taxon>
        <taxon>Cytophagaceae</taxon>
        <taxon>Rudanella</taxon>
    </lineage>
</organism>
<name>A0A7J5TZL7_9BACT</name>
<sequence>MNPDRKKTHVSDTASAVLLIFMPVDATLRPSVMALIERLRGHLGTGVRVMKLDETAHPDIFRSFEITQLPTFVLIRQGIELWRQEGLPEATSPSVV</sequence>